<dbReference type="PROSITE" id="PS00301">
    <property type="entry name" value="G_TR_1"/>
    <property type="match status" value="1"/>
</dbReference>
<feature type="binding site" evidence="13">
    <location>
        <begin position="19"/>
        <end position="26"/>
    </location>
    <ligand>
        <name>GTP</name>
        <dbReference type="ChEBI" id="CHEBI:37565"/>
    </ligand>
</feature>
<dbReference type="Pfam" id="PF03144">
    <property type="entry name" value="GTP_EFTU_D2"/>
    <property type="match status" value="1"/>
</dbReference>
<keyword evidence="8 13" id="KW-0342">GTP-binding</keyword>
<dbReference type="SUPFAM" id="SSF52540">
    <property type="entry name" value="P-loop containing nucleoside triphosphate hydrolases"/>
    <property type="match status" value="1"/>
</dbReference>
<keyword evidence="13" id="KW-0963">Cytoplasm</keyword>
<dbReference type="PROSITE" id="PS51722">
    <property type="entry name" value="G_TR_2"/>
    <property type="match status" value="1"/>
</dbReference>
<dbReference type="InterPro" id="IPR041709">
    <property type="entry name" value="EF-Tu_GTP-bd"/>
</dbReference>
<dbReference type="PRINTS" id="PR00315">
    <property type="entry name" value="ELONGATNFCT"/>
</dbReference>
<dbReference type="GO" id="GO:0005525">
    <property type="term" value="F:GTP binding"/>
    <property type="evidence" value="ECO:0007669"/>
    <property type="project" value="UniProtKB-UniRule"/>
</dbReference>
<comment type="subunit">
    <text evidence="11">Monomer. Heterotetramer composed of two EF-Ts.EF-Tu dimer complexes.</text>
</comment>
<dbReference type="InterPro" id="IPR031157">
    <property type="entry name" value="G_TR_CS"/>
</dbReference>
<evidence type="ECO:0000256" key="4">
    <source>
        <dbReference type="ARBA" id="ARBA00022768"/>
    </source>
</evidence>
<dbReference type="SUPFAM" id="SSF50447">
    <property type="entry name" value="Translation proteins"/>
    <property type="match status" value="1"/>
</dbReference>
<dbReference type="NCBIfam" id="NF000766">
    <property type="entry name" value="PRK00049.1"/>
    <property type="match status" value="1"/>
</dbReference>
<reference evidence="15" key="1">
    <citation type="submission" date="2016-04" db="EMBL/GenBank/DDBJ databases">
        <authorList>
            <person name="Evans L.H."/>
            <person name="Alamgir A."/>
            <person name="Owens N."/>
            <person name="Weber N.D."/>
            <person name="Virtaneva K."/>
            <person name="Barbian K."/>
            <person name="Babar A."/>
            <person name="Rosenke K."/>
        </authorList>
    </citation>
    <scope>NUCLEOTIDE SEQUENCE</scope>
    <source>
        <strain evidence="15">86</strain>
    </source>
</reference>
<comment type="function">
    <text evidence="13">GTP hydrolase that promotes the GTP-dependent binding of aminoacyl-tRNA to the A-site of ribosomes during protein biosynthesis.</text>
</comment>
<keyword evidence="7 13" id="KW-0648">Protein biosynthesis</keyword>
<comment type="similarity">
    <text evidence="1 13">Belongs to the TRAFAC class translation factor GTPase superfamily. Classic translation factor GTPase family. EF-Tu/EF-1A subfamily.</text>
</comment>
<evidence type="ECO:0000259" key="14">
    <source>
        <dbReference type="PROSITE" id="PS51722"/>
    </source>
</evidence>
<dbReference type="InterPro" id="IPR004160">
    <property type="entry name" value="Transl_elong_EFTu/EF1A_C"/>
</dbReference>
<dbReference type="InterPro" id="IPR033720">
    <property type="entry name" value="EFTU_2"/>
</dbReference>
<dbReference type="InterPro" id="IPR050055">
    <property type="entry name" value="EF-Tu_GTPase"/>
</dbReference>
<dbReference type="InterPro" id="IPR004541">
    <property type="entry name" value="Transl_elong_EFTu/EF1A_bac/org"/>
</dbReference>
<dbReference type="GO" id="GO:0000287">
    <property type="term" value="F:magnesium ion binding"/>
    <property type="evidence" value="ECO:0007669"/>
    <property type="project" value="UniProtKB-UniRule"/>
</dbReference>
<evidence type="ECO:0000256" key="12">
    <source>
        <dbReference type="ARBA" id="ARBA00064283"/>
    </source>
</evidence>
<protein>
    <recommendedName>
        <fullName evidence="9 13">Elongation factor Tu</fullName>
        <shortName evidence="13">EF-Tu</shortName>
        <ecNumber evidence="13">3.6.5.3</ecNumber>
    </recommendedName>
</protein>
<dbReference type="InterPro" id="IPR027417">
    <property type="entry name" value="P-loop_NTPase"/>
</dbReference>
<dbReference type="PANTHER" id="PTHR43721">
    <property type="entry name" value="ELONGATION FACTOR TU-RELATED"/>
    <property type="match status" value="1"/>
</dbReference>
<comment type="function">
    <text evidence="10">May play an important regulatory role in cell growth and in the bacterial response to nutrient deprivation.</text>
</comment>
<accession>A0A212KMI7</accession>
<evidence type="ECO:0000256" key="11">
    <source>
        <dbReference type="ARBA" id="ARBA00063778"/>
    </source>
</evidence>
<dbReference type="Pfam" id="PF00009">
    <property type="entry name" value="GTP_EFTU"/>
    <property type="match status" value="1"/>
</dbReference>
<evidence type="ECO:0000256" key="10">
    <source>
        <dbReference type="ARBA" id="ARBA00058140"/>
    </source>
</evidence>
<dbReference type="NCBIfam" id="NF009372">
    <property type="entry name" value="PRK12735.1"/>
    <property type="match status" value="1"/>
</dbReference>
<feature type="binding site" evidence="13">
    <location>
        <begin position="81"/>
        <end position="85"/>
    </location>
    <ligand>
        <name>GTP</name>
        <dbReference type="ChEBI" id="CHEBI:37565"/>
    </ligand>
</feature>
<proteinExistence type="inferred from homology"/>
<organism evidence="15">
    <name type="scientific">uncultured Alphaproteobacteria bacterium</name>
    <dbReference type="NCBI Taxonomy" id="91750"/>
    <lineage>
        <taxon>Bacteria</taxon>
        <taxon>Pseudomonadati</taxon>
        <taxon>Pseudomonadota</taxon>
        <taxon>Alphaproteobacteria</taxon>
        <taxon>environmental samples</taxon>
    </lineage>
</organism>
<dbReference type="GO" id="GO:0003924">
    <property type="term" value="F:GTPase activity"/>
    <property type="evidence" value="ECO:0007669"/>
    <property type="project" value="UniProtKB-UniRule"/>
</dbReference>
<dbReference type="EC" id="3.6.5.3" evidence="13"/>
<keyword evidence="3 13" id="KW-0547">Nucleotide-binding</keyword>
<dbReference type="NCBIfam" id="TIGR00231">
    <property type="entry name" value="small_GTP"/>
    <property type="match status" value="1"/>
</dbReference>
<dbReference type="Pfam" id="PF03143">
    <property type="entry name" value="GTP_EFTU_D3"/>
    <property type="match status" value="1"/>
</dbReference>
<feature type="binding site" evidence="13">
    <location>
        <position position="26"/>
    </location>
    <ligand>
        <name>Mg(2+)</name>
        <dbReference type="ChEBI" id="CHEBI:18420"/>
    </ligand>
</feature>
<keyword evidence="4 13" id="KW-0251">Elongation factor</keyword>
<evidence type="ECO:0000256" key="3">
    <source>
        <dbReference type="ARBA" id="ARBA00022741"/>
    </source>
</evidence>
<comment type="subunit">
    <text evidence="12">(Microbial infection) Upon infection by bacteriophage Qbeta, part of the viral RNA-dependent RNA polymerase complex, the other subunits are the viral replicase catalytic subunit (AC P14647), host ribosomal protein S1 and EF-Ts.</text>
</comment>
<dbReference type="EMBL" id="FLUO01000003">
    <property type="protein sequence ID" value="SBW12868.1"/>
    <property type="molecule type" value="Genomic_DNA"/>
</dbReference>
<evidence type="ECO:0000256" key="9">
    <source>
        <dbReference type="ARBA" id="ARBA00029554"/>
    </source>
</evidence>
<evidence type="ECO:0000256" key="5">
    <source>
        <dbReference type="ARBA" id="ARBA00022801"/>
    </source>
</evidence>
<dbReference type="FunFam" id="2.40.30.10:FF:000001">
    <property type="entry name" value="Elongation factor Tu"/>
    <property type="match status" value="1"/>
</dbReference>
<name>A0A212KMI7_9PROT</name>
<dbReference type="InterPro" id="IPR009000">
    <property type="entry name" value="Transl_B-barrel_sf"/>
</dbReference>
<evidence type="ECO:0000256" key="1">
    <source>
        <dbReference type="ARBA" id="ARBA00007249"/>
    </source>
</evidence>
<dbReference type="FunFam" id="3.40.50.300:FF:000003">
    <property type="entry name" value="Elongation factor Tu"/>
    <property type="match status" value="1"/>
</dbReference>
<keyword evidence="6 13" id="KW-0460">Magnesium</keyword>
<keyword evidence="5 13" id="KW-0378">Hydrolase</keyword>
<dbReference type="Gene3D" id="3.40.50.300">
    <property type="entry name" value="P-loop containing nucleotide triphosphate hydrolases"/>
    <property type="match status" value="1"/>
</dbReference>
<dbReference type="CDD" id="cd01884">
    <property type="entry name" value="EF_Tu"/>
    <property type="match status" value="1"/>
</dbReference>
<dbReference type="GO" id="GO:0005829">
    <property type="term" value="C:cytosol"/>
    <property type="evidence" value="ECO:0007669"/>
    <property type="project" value="TreeGrafter"/>
</dbReference>
<gene>
    <name evidence="15" type="primary">tufB</name>
    <name evidence="13" type="synonym">tuf</name>
    <name evidence="15" type="ORF">KL86APRO_30359</name>
</gene>
<dbReference type="InterPro" id="IPR004161">
    <property type="entry name" value="EFTu-like_2"/>
</dbReference>
<dbReference type="SUPFAM" id="SSF50465">
    <property type="entry name" value="EF-Tu/eEF-1alpha/eIF2-gamma C-terminal domain"/>
    <property type="match status" value="1"/>
</dbReference>
<evidence type="ECO:0000256" key="8">
    <source>
        <dbReference type="ARBA" id="ARBA00023134"/>
    </source>
</evidence>
<comment type="catalytic activity">
    <reaction evidence="13">
        <text>GTP + H2O = GDP + phosphate + H(+)</text>
        <dbReference type="Rhea" id="RHEA:19669"/>
        <dbReference type="ChEBI" id="CHEBI:15377"/>
        <dbReference type="ChEBI" id="CHEBI:15378"/>
        <dbReference type="ChEBI" id="CHEBI:37565"/>
        <dbReference type="ChEBI" id="CHEBI:43474"/>
        <dbReference type="ChEBI" id="CHEBI:58189"/>
        <dbReference type="EC" id="3.6.5.3"/>
    </reaction>
</comment>
<sequence length="396" mass="43137">MSKEKFERNKPHCNIGTIGHVDHGKTTLTAAITKVLAETGGATFSAYDMIDKAPEERARGITINTAHVEYTTENRHYAHVDCPGHADYVKNMITGAAQMDGAILVCSAADGPMPQTREHILLARQVGVPAIVVYMNKVDQVDDPELLELVEMEIRELLSSYDFPGDDIPIVKGSALAALEGRDDAIGRESILELMRAVDSYIPQPDRPKDKPFLMPIEDVFSISGRGTVVTGRIERGVLKVGDEVAIVGLRDTTKTTCTGVEMFRKLLDQGEAGDNIGALLRGTKREDVERGQVLAAPGSITPHTKFKAEAYILTKEEGGRHTPFFSNYRPQFYFRTTDVTGSVVLPEGVEMVMPGDNISMEVDLIAPIAMDEGLRFAIREGGRTVGAGVVALIIE</sequence>
<evidence type="ECO:0000313" key="15">
    <source>
        <dbReference type="EMBL" id="SBW12868.1"/>
    </source>
</evidence>
<evidence type="ECO:0000256" key="13">
    <source>
        <dbReference type="HAMAP-Rule" id="MF_00118"/>
    </source>
</evidence>
<feature type="binding site" evidence="13">
    <location>
        <begin position="136"/>
        <end position="139"/>
    </location>
    <ligand>
        <name>GTP</name>
        <dbReference type="ChEBI" id="CHEBI:37565"/>
    </ligand>
</feature>
<dbReference type="CDD" id="cd03697">
    <property type="entry name" value="EFTU_II"/>
    <property type="match status" value="1"/>
</dbReference>
<keyword evidence="2 13" id="KW-0479">Metal-binding</keyword>
<dbReference type="GO" id="GO:0003746">
    <property type="term" value="F:translation elongation factor activity"/>
    <property type="evidence" value="ECO:0007669"/>
    <property type="project" value="UniProtKB-UniRule"/>
</dbReference>
<dbReference type="AlphaFoldDB" id="A0A212KMI7"/>
<dbReference type="CDD" id="cd03707">
    <property type="entry name" value="EFTU_III"/>
    <property type="match status" value="1"/>
</dbReference>
<dbReference type="Gene3D" id="2.40.30.10">
    <property type="entry name" value="Translation factors"/>
    <property type="match status" value="2"/>
</dbReference>
<feature type="domain" description="Tr-type G" evidence="14">
    <location>
        <begin position="10"/>
        <end position="209"/>
    </location>
</feature>
<dbReference type="InterPro" id="IPR005225">
    <property type="entry name" value="Small_GTP-bd"/>
</dbReference>
<dbReference type="HAMAP" id="MF_00118_B">
    <property type="entry name" value="EF_Tu_B"/>
    <property type="match status" value="1"/>
</dbReference>
<dbReference type="InterPro" id="IPR009001">
    <property type="entry name" value="Transl_elong_EF1A/Init_IF2_C"/>
</dbReference>
<evidence type="ECO:0000256" key="6">
    <source>
        <dbReference type="ARBA" id="ARBA00022842"/>
    </source>
</evidence>
<dbReference type="InterPro" id="IPR000795">
    <property type="entry name" value="T_Tr_GTP-bd_dom"/>
</dbReference>
<evidence type="ECO:0000256" key="7">
    <source>
        <dbReference type="ARBA" id="ARBA00022917"/>
    </source>
</evidence>
<dbReference type="PANTHER" id="PTHR43721:SF22">
    <property type="entry name" value="ELONGATION FACTOR TU, MITOCHONDRIAL"/>
    <property type="match status" value="1"/>
</dbReference>
<dbReference type="NCBIfam" id="NF009373">
    <property type="entry name" value="PRK12736.1"/>
    <property type="match status" value="1"/>
</dbReference>
<dbReference type="NCBIfam" id="TIGR00485">
    <property type="entry name" value="EF-Tu"/>
    <property type="match status" value="1"/>
</dbReference>
<evidence type="ECO:0000256" key="2">
    <source>
        <dbReference type="ARBA" id="ARBA00022723"/>
    </source>
</evidence>
<comment type="subcellular location">
    <subcellularLocation>
        <location evidence="13">Cytoplasm</location>
    </subcellularLocation>
</comment>